<gene>
    <name evidence="3" type="ORF">GCM10011498_16550</name>
</gene>
<dbReference type="GO" id="GO:0005737">
    <property type="term" value="C:cytoplasm"/>
    <property type="evidence" value="ECO:0007669"/>
    <property type="project" value="TreeGrafter"/>
</dbReference>
<dbReference type="Pfam" id="PF13417">
    <property type="entry name" value="GST_N_3"/>
    <property type="match status" value="1"/>
</dbReference>
<feature type="domain" description="GST N-terminal" evidence="1">
    <location>
        <begin position="23"/>
        <end position="101"/>
    </location>
</feature>
<dbReference type="InterPro" id="IPR010987">
    <property type="entry name" value="Glutathione-S-Trfase_C-like"/>
</dbReference>
<keyword evidence="4" id="KW-1185">Reference proteome</keyword>
<dbReference type="InterPro" id="IPR036282">
    <property type="entry name" value="Glutathione-S-Trfase_C_sf"/>
</dbReference>
<dbReference type="CDD" id="cd03196">
    <property type="entry name" value="GST_C_5"/>
    <property type="match status" value="1"/>
</dbReference>
<dbReference type="InterPro" id="IPR050983">
    <property type="entry name" value="GST_Omega/HSP26"/>
</dbReference>
<dbReference type="EMBL" id="BMKA01000002">
    <property type="protein sequence ID" value="GGA16719.1"/>
    <property type="molecule type" value="Genomic_DNA"/>
</dbReference>
<dbReference type="PROSITE" id="PS50405">
    <property type="entry name" value="GST_CTER"/>
    <property type="match status" value="1"/>
</dbReference>
<feature type="domain" description="GST C-terminal" evidence="2">
    <location>
        <begin position="106"/>
        <end position="222"/>
    </location>
</feature>
<dbReference type="InterPro" id="IPR036249">
    <property type="entry name" value="Thioredoxin-like_sf"/>
</dbReference>
<dbReference type="PANTHER" id="PTHR43968">
    <property type="match status" value="1"/>
</dbReference>
<dbReference type="SFLD" id="SFLDS00019">
    <property type="entry name" value="Glutathione_Transferase_(cytos"/>
    <property type="match status" value="1"/>
</dbReference>
<name>A0A916QWS2_9RHOB</name>
<dbReference type="SUPFAM" id="SSF52833">
    <property type="entry name" value="Thioredoxin-like"/>
    <property type="match status" value="1"/>
</dbReference>
<dbReference type="Proteomes" id="UP000628017">
    <property type="component" value="Unassembled WGS sequence"/>
</dbReference>
<accession>A0A916QWS2</accession>
<protein>
    <submittedName>
        <fullName evidence="3">Glutathione S-transferase</fullName>
    </submittedName>
</protein>
<reference evidence="3" key="2">
    <citation type="submission" date="2020-09" db="EMBL/GenBank/DDBJ databases">
        <authorList>
            <person name="Sun Q."/>
            <person name="Zhou Y."/>
        </authorList>
    </citation>
    <scope>NUCLEOTIDE SEQUENCE</scope>
    <source>
        <strain evidence="3">CGMCC 1.15880</strain>
    </source>
</reference>
<dbReference type="PANTHER" id="PTHR43968:SF6">
    <property type="entry name" value="GLUTATHIONE S-TRANSFERASE OMEGA"/>
    <property type="match status" value="1"/>
</dbReference>
<dbReference type="Pfam" id="PF13410">
    <property type="entry name" value="GST_C_2"/>
    <property type="match status" value="1"/>
</dbReference>
<sequence length="232" mass="26640">MQARAGRIGLDPARIGRFITPMTRPILYSFRRCPYAMRARLSIVASGLQVELREILLRDKAPAFLAASPKGTVPVVVNGDTVIEESLDVMEWALGQSDPQGLLYAGPEARELVLRCESEFKGHLDRFKYAVRYDDVDREEERKLASVYLRELDRRLDGQEYLFGERIGFADIGIAPFVRQFANTDRAWFDGQDWPNLIRWLDGFINSDRFQSIMNKYPKWEEGDAETLFPVS</sequence>
<dbReference type="AlphaFoldDB" id="A0A916QWS2"/>
<dbReference type="Gene3D" id="1.20.1050.10">
    <property type="match status" value="1"/>
</dbReference>
<dbReference type="SUPFAM" id="SSF47616">
    <property type="entry name" value="GST C-terminal domain-like"/>
    <property type="match status" value="1"/>
</dbReference>
<reference evidence="3" key="1">
    <citation type="journal article" date="2014" name="Int. J. Syst. Evol. Microbiol.">
        <title>Complete genome sequence of Corynebacterium casei LMG S-19264T (=DSM 44701T), isolated from a smear-ripened cheese.</title>
        <authorList>
            <consortium name="US DOE Joint Genome Institute (JGI-PGF)"/>
            <person name="Walter F."/>
            <person name="Albersmeier A."/>
            <person name="Kalinowski J."/>
            <person name="Ruckert C."/>
        </authorList>
    </citation>
    <scope>NUCLEOTIDE SEQUENCE</scope>
    <source>
        <strain evidence="3">CGMCC 1.15880</strain>
    </source>
</reference>
<evidence type="ECO:0000313" key="4">
    <source>
        <dbReference type="Proteomes" id="UP000628017"/>
    </source>
</evidence>
<comment type="caution">
    <text evidence="3">The sequence shown here is derived from an EMBL/GenBank/DDBJ whole genome shotgun (WGS) entry which is preliminary data.</text>
</comment>
<evidence type="ECO:0000259" key="2">
    <source>
        <dbReference type="PROSITE" id="PS50405"/>
    </source>
</evidence>
<dbReference type="Gene3D" id="3.40.30.10">
    <property type="entry name" value="Glutaredoxin"/>
    <property type="match status" value="1"/>
</dbReference>
<organism evidence="3 4">
    <name type="scientific">Neptunicoccus cionae</name>
    <dbReference type="NCBI Taxonomy" id="2035344"/>
    <lineage>
        <taxon>Bacteria</taxon>
        <taxon>Pseudomonadati</taxon>
        <taxon>Pseudomonadota</taxon>
        <taxon>Alphaproteobacteria</taxon>
        <taxon>Rhodobacterales</taxon>
        <taxon>Paracoccaceae</taxon>
        <taxon>Neptunicoccus</taxon>
    </lineage>
</organism>
<dbReference type="InterPro" id="IPR004045">
    <property type="entry name" value="Glutathione_S-Trfase_N"/>
</dbReference>
<evidence type="ECO:0000259" key="1">
    <source>
        <dbReference type="PROSITE" id="PS50404"/>
    </source>
</evidence>
<proteinExistence type="predicted"/>
<evidence type="ECO:0000313" key="3">
    <source>
        <dbReference type="EMBL" id="GGA16719.1"/>
    </source>
</evidence>
<dbReference type="PROSITE" id="PS50404">
    <property type="entry name" value="GST_NTER"/>
    <property type="match status" value="1"/>
</dbReference>
<dbReference type="InterPro" id="IPR040079">
    <property type="entry name" value="Glutathione_S-Trfase"/>
</dbReference>